<dbReference type="Pfam" id="PF02368">
    <property type="entry name" value="Big_2"/>
    <property type="match status" value="3"/>
</dbReference>
<dbReference type="Proteomes" id="UP000002608">
    <property type="component" value="Chromosome"/>
</dbReference>
<dbReference type="SUPFAM" id="SSF49373">
    <property type="entry name" value="Invasin/intimin cell-adhesion fragments"/>
    <property type="match status" value="2"/>
</dbReference>
<dbReference type="KEGG" id="spl:Spea_0926"/>
<feature type="domain" description="BIG2" evidence="1">
    <location>
        <begin position="185"/>
        <end position="270"/>
    </location>
</feature>
<dbReference type="AlphaFoldDB" id="A8H116"/>
<name>A8H116_SHEPA</name>
<proteinExistence type="predicted"/>
<feature type="domain" description="BIG2" evidence="1">
    <location>
        <begin position="5"/>
        <end position="90"/>
    </location>
</feature>
<organism evidence="2 3">
    <name type="scientific">Shewanella pealeana (strain ATCC 700345 / ANG-SQ1)</name>
    <dbReference type="NCBI Taxonomy" id="398579"/>
    <lineage>
        <taxon>Bacteria</taxon>
        <taxon>Pseudomonadati</taxon>
        <taxon>Pseudomonadota</taxon>
        <taxon>Gammaproteobacteria</taxon>
        <taxon>Alteromonadales</taxon>
        <taxon>Shewanellaceae</taxon>
        <taxon>Shewanella</taxon>
    </lineage>
</organism>
<dbReference type="Gene3D" id="2.60.40.1080">
    <property type="match status" value="5"/>
</dbReference>
<dbReference type="eggNOG" id="COG5492">
    <property type="taxonomic scope" value="Bacteria"/>
</dbReference>
<dbReference type="InterPro" id="IPR003343">
    <property type="entry name" value="Big_2"/>
</dbReference>
<evidence type="ECO:0000313" key="2">
    <source>
        <dbReference type="EMBL" id="ABV86253.1"/>
    </source>
</evidence>
<keyword evidence="3" id="KW-1185">Reference proteome</keyword>
<dbReference type="InterPro" id="IPR008964">
    <property type="entry name" value="Invasin/intimin_cell_adhesion"/>
</dbReference>
<accession>A8H116</accession>
<dbReference type="SMART" id="SM00635">
    <property type="entry name" value="BID_2"/>
    <property type="match status" value="4"/>
</dbReference>
<dbReference type="HOGENOM" id="CLU_620611_0_0_6"/>
<dbReference type="STRING" id="398579.Spea_0926"/>
<gene>
    <name evidence="2" type="ordered locus">Spea_0926</name>
</gene>
<protein>
    <submittedName>
        <fullName evidence="2">Ig domain protein group 2 domain protein</fullName>
    </submittedName>
</protein>
<dbReference type="EMBL" id="CP000851">
    <property type="protein sequence ID" value="ABV86253.1"/>
    <property type="molecule type" value="Genomic_DNA"/>
</dbReference>
<feature type="domain" description="BIG2" evidence="1">
    <location>
        <begin position="95"/>
        <end position="180"/>
    </location>
</feature>
<evidence type="ECO:0000259" key="1">
    <source>
        <dbReference type="SMART" id="SM00635"/>
    </source>
</evidence>
<reference evidence="2 3" key="1">
    <citation type="submission" date="2007-10" db="EMBL/GenBank/DDBJ databases">
        <title>Complete sequence of Shewanella pealeana ATCC 700345.</title>
        <authorList>
            <consortium name="US DOE Joint Genome Institute"/>
            <person name="Copeland A."/>
            <person name="Lucas S."/>
            <person name="Lapidus A."/>
            <person name="Barry K."/>
            <person name="Glavina del Rio T."/>
            <person name="Dalin E."/>
            <person name="Tice H."/>
            <person name="Pitluck S."/>
            <person name="Chertkov O."/>
            <person name="Brettin T."/>
            <person name="Bruce D."/>
            <person name="Detter J.C."/>
            <person name="Han C."/>
            <person name="Schmutz J."/>
            <person name="Larimer F."/>
            <person name="Land M."/>
            <person name="Hauser L."/>
            <person name="Kyrpides N."/>
            <person name="Kim E."/>
            <person name="Zhao J.-S.Z."/>
            <person name="Manno D."/>
            <person name="Hawari J."/>
            <person name="Richardson P."/>
        </authorList>
    </citation>
    <scope>NUCLEOTIDE SEQUENCE [LARGE SCALE GENOMIC DNA]</scope>
    <source>
        <strain evidence="3">ATCC 700345 / ANG-SQ1</strain>
    </source>
</reference>
<evidence type="ECO:0000313" key="3">
    <source>
        <dbReference type="Proteomes" id="UP000002608"/>
    </source>
</evidence>
<sequence>MKQVELLEIQVTPADARVNINEKQQYKAQAFYSDGHSEDVTKIATWNIDNDSVANVVLSGEKAGLVSGISHGEGNVMATFESHTGKAKVNVTDVEYLGINIEPANSLVEVGAFQPLTALAVYRDAVGGVRYKDVTLLSAWRTENPEIATVSAIGVIKGEAQGMTNVEAYYHDLYGEALVSVVNSLVTKLTVTPDNLSAPVGTKGRYQAIAAYIDRPDEDVTELATWSSSDIDVVHIVTSGIDGGTASANKVGSSEISAQFEDIVDSVNVQVTAAVIERIEITPRVDTVYLENITQFYAHAYFSDGTVLDVTLDANWKSDSPQIVTIQTGSSRAGQAMGVSQDGAASISADYAGFSDSLSLKAVPNMPESIEIIPNELTLKNGGYAEVQVMVTYSNGDVYDYAKYVDWSSSDDSIAYGHQDVIRAEGVGHATVTATMETVSGSAEVTVTP</sequence>
<feature type="domain" description="BIG2" evidence="1">
    <location>
        <begin position="366"/>
        <end position="446"/>
    </location>
</feature>